<dbReference type="InterPro" id="IPR023406">
    <property type="entry name" value="Topo_IA_AS"/>
</dbReference>
<proteinExistence type="inferred from homology"/>
<comment type="similarity">
    <text evidence="2">Belongs to the type IA topoisomerase family.</text>
</comment>
<dbReference type="SUPFAM" id="SSF56712">
    <property type="entry name" value="Prokaryotic type I DNA topoisomerase"/>
    <property type="match status" value="1"/>
</dbReference>
<dbReference type="EMBL" id="MN739480">
    <property type="protein sequence ID" value="QHT07217.1"/>
    <property type="molecule type" value="Genomic_DNA"/>
</dbReference>
<evidence type="ECO:0000256" key="3">
    <source>
        <dbReference type="ARBA" id="ARBA00012891"/>
    </source>
</evidence>
<dbReference type="SMART" id="SM00493">
    <property type="entry name" value="TOPRIM"/>
    <property type="match status" value="1"/>
</dbReference>
<evidence type="ECO:0000256" key="1">
    <source>
        <dbReference type="ARBA" id="ARBA00000213"/>
    </source>
</evidence>
<feature type="domain" description="Topo IA-type catalytic" evidence="8">
    <location>
        <begin position="133"/>
        <end position="592"/>
    </location>
</feature>
<dbReference type="Gene3D" id="1.10.460.10">
    <property type="entry name" value="Topoisomerase I, domain 2"/>
    <property type="match status" value="2"/>
</dbReference>
<dbReference type="Gene3D" id="1.10.290.10">
    <property type="entry name" value="Topoisomerase I, domain 4"/>
    <property type="match status" value="1"/>
</dbReference>
<dbReference type="PRINTS" id="PR00417">
    <property type="entry name" value="PRTPISMRASEI"/>
</dbReference>
<evidence type="ECO:0000259" key="8">
    <source>
        <dbReference type="PROSITE" id="PS52039"/>
    </source>
</evidence>
<feature type="domain" description="Toprim" evidence="7">
    <location>
        <begin position="3"/>
        <end position="119"/>
    </location>
</feature>
<evidence type="ECO:0000256" key="2">
    <source>
        <dbReference type="ARBA" id="ARBA00009446"/>
    </source>
</evidence>
<dbReference type="PROSITE" id="PS52039">
    <property type="entry name" value="TOPO_IA_2"/>
    <property type="match status" value="1"/>
</dbReference>
<dbReference type="EC" id="5.6.2.1" evidence="3"/>
<dbReference type="Pfam" id="PF01751">
    <property type="entry name" value="Toprim"/>
    <property type="match status" value="1"/>
</dbReference>
<dbReference type="PANTHER" id="PTHR42785">
    <property type="entry name" value="DNA TOPOISOMERASE, TYPE IA, CORE"/>
    <property type="match status" value="1"/>
</dbReference>
<dbReference type="PROSITE" id="PS50880">
    <property type="entry name" value="TOPRIM"/>
    <property type="match status" value="1"/>
</dbReference>
<accession>A0A6C0CSN0</accession>
<dbReference type="CDD" id="cd00186">
    <property type="entry name" value="TOP1Ac"/>
    <property type="match status" value="1"/>
</dbReference>
<protein>
    <recommendedName>
        <fullName evidence="3">DNA topoisomerase</fullName>
        <ecNumber evidence="3">5.6.2.1</ecNumber>
    </recommendedName>
</protein>
<evidence type="ECO:0000313" key="9">
    <source>
        <dbReference type="EMBL" id="QHT07217.1"/>
    </source>
</evidence>
<dbReference type="Gene3D" id="2.70.20.10">
    <property type="entry name" value="Topoisomerase I, domain 3"/>
    <property type="match status" value="1"/>
</dbReference>
<dbReference type="Gene3D" id="3.40.50.140">
    <property type="match status" value="1"/>
</dbReference>
<evidence type="ECO:0000256" key="6">
    <source>
        <dbReference type="ARBA" id="ARBA00023235"/>
    </source>
</evidence>
<dbReference type="InterPro" id="IPR005733">
    <property type="entry name" value="TopoI_bac-type"/>
</dbReference>
<dbReference type="PANTHER" id="PTHR42785:SF1">
    <property type="entry name" value="DNA TOPOISOMERASE"/>
    <property type="match status" value="1"/>
</dbReference>
<reference evidence="9" key="1">
    <citation type="journal article" date="2020" name="Nature">
        <title>Giant virus diversity and host interactions through global metagenomics.</title>
        <authorList>
            <person name="Schulz F."/>
            <person name="Roux S."/>
            <person name="Paez-Espino D."/>
            <person name="Jungbluth S."/>
            <person name="Walsh D.A."/>
            <person name="Denef V.J."/>
            <person name="McMahon K.D."/>
            <person name="Konstantinidis K.T."/>
            <person name="Eloe-Fadrosh E.A."/>
            <person name="Kyrpides N.C."/>
            <person name="Woyke T."/>
        </authorList>
    </citation>
    <scope>NUCLEOTIDE SEQUENCE</scope>
    <source>
        <strain evidence="9">GVMAG-M-3300021962-46</strain>
    </source>
</reference>
<dbReference type="GO" id="GO:0003677">
    <property type="term" value="F:DNA binding"/>
    <property type="evidence" value="ECO:0007669"/>
    <property type="project" value="UniProtKB-KW"/>
</dbReference>
<keyword evidence="5" id="KW-0238">DNA-binding</keyword>
<dbReference type="InterPro" id="IPR034149">
    <property type="entry name" value="TOPRIM_TopoI"/>
</dbReference>
<dbReference type="InterPro" id="IPR003601">
    <property type="entry name" value="Topo_IA_2"/>
</dbReference>
<dbReference type="Pfam" id="PF01131">
    <property type="entry name" value="Topoisom_bac"/>
    <property type="match status" value="1"/>
</dbReference>
<dbReference type="InterPro" id="IPR013824">
    <property type="entry name" value="Topo_IA_cen_sub1"/>
</dbReference>
<evidence type="ECO:0000256" key="4">
    <source>
        <dbReference type="ARBA" id="ARBA00023029"/>
    </source>
</evidence>
<evidence type="ECO:0000259" key="7">
    <source>
        <dbReference type="PROSITE" id="PS50880"/>
    </source>
</evidence>
<keyword evidence="6" id="KW-0413">Isomerase</keyword>
<dbReference type="NCBIfam" id="TIGR01051">
    <property type="entry name" value="topA_bact"/>
    <property type="match status" value="1"/>
</dbReference>
<dbReference type="InterPro" id="IPR013497">
    <property type="entry name" value="Topo_IA_cen"/>
</dbReference>
<dbReference type="SMART" id="SM00436">
    <property type="entry name" value="TOP1Bc"/>
    <property type="match status" value="1"/>
</dbReference>
<dbReference type="GO" id="GO:0006265">
    <property type="term" value="P:DNA topological change"/>
    <property type="evidence" value="ECO:0007669"/>
    <property type="project" value="InterPro"/>
</dbReference>
<comment type="catalytic activity">
    <reaction evidence="1">
        <text>ATP-independent breakage of single-stranded DNA, followed by passage and rejoining.</text>
        <dbReference type="EC" id="5.6.2.1"/>
    </reaction>
</comment>
<name>A0A6C0CSN0_9ZZZZ</name>
<dbReference type="PROSITE" id="PS00396">
    <property type="entry name" value="TOPO_IA_1"/>
    <property type="match status" value="1"/>
</dbReference>
<dbReference type="InterPro" id="IPR006171">
    <property type="entry name" value="TOPRIM_dom"/>
</dbReference>
<dbReference type="InterPro" id="IPR023405">
    <property type="entry name" value="Topo_IA_core_domain"/>
</dbReference>
<dbReference type="InterPro" id="IPR013826">
    <property type="entry name" value="Topo_IA_cen_sub3"/>
</dbReference>
<evidence type="ECO:0000256" key="5">
    <source>
        <dbReference type="ARBA" id="ARBA00023125"/>
    </source>
</evidence>
<sequence>MAYQLVIVESSAKSKTIQKYLNQLSIAKKVPFKVVPSFGHIVDLPRKTIGVNTDSWEIEYTSIPDKKKLITDLKKFVKDASMVYLAADPDREGEAIAWHLRNQLKIKNYQRITFHEITPKAIEEALKHPRELDQPLIDAQESRRALDRVVGYQASPLLWNRFTTGSLSAGRVQSAVLAEMVHRYKEIQNHQPEKYWMLLANFQLFETLLETKLYERKGTSIHHFTDENEVAKMMEHFKKKLAWTVTFDKKHGKENPSAPYTTSALQQEVYDKYKIPAKQTMIYAQGLYEKGYITYMRTDSVNISQDAKEDIHEYIQEVFGEDQVVDREFKSKVANAQEAHECIRPSQLSVLSDALPEDFTDGHRKIYNLIWRKTVASQMAPAEYIHYHFTLQTTSSMMKKYEFRGKVSFLNELGYLKIWQPKLSVQHAEIEKWDSLVGKKDVPLTMEKVMGEGNVTKPPSLYNEPNVIKWMEKEGIGRPSTYSAILEKILSKGYIQKGSDPQSTVEVKHYVLEKGVLETQEELLKIGGNDKDRFLPTSLGERVVDYLEEALPSILDKAFTSQMEEQLDRISRHETTKKDVLNEFYKPFASWIQDAKKVQKEHVKDTKEAKPLAPKASNILKSFEEADILQTRFGPALFVKETKKFVAIVPFQEWKEKEIDDITVEDIQFLVKLPMKVEDISIEMGRYGLYLVHEKQNYPLPKEYWNAVYNNSITYEILKPLLVKKPSSFVKKPFKKTKKSLQ</sequence>
<organism evidence="9">
    <name type="scientific">viral metagenome</name>
    <dbReference type="NCBI Taxonomy" id="1070528"/>
    <lineage>
        <taxon>unclassified sequences</taxon>
        <taxon>metagenomes</taxon>
        <taxon>organismal metagenomes</taxon>
    </lineage>
</organism>
<dbReference type="AlphaFoldDB" id="A0A6C0CSN0"/>
<keyword evidence="4" id="KW-0799">Topoisomerase</keyword>
<dbReference type="InterPro" id="IPR000380">
    <property type="entry name" value="Topo_IA"/>
</dbReference>
<dbReference type="InterPro" id="IPR003602">
    <property type="entry name" value="Topo_IA_DNA-bd_dom"/>
</dbReference>
<dbReference type="InterPro" id="IPR013825">
    <property type="entry name" value="Topo_IA_cen_sub2"/>
</dbReference>
<dbReference type="CDD" id="cd03363">
    <property type="entry name" value="TOPRIM_TopoIA_TopoI"/>
    <property type="match status" value="1"/>
</dbReference>
<dbReference type="SMART" id="SM00437">
    <property type="entry name" value="TOP1Ac"/>
    <property type="match status" value="1"/>
</dbReference>
<dbReference type="GO" id="GO:0003917">
    <property type="term" value="F:DNA topoisomerase type I (single strand cut, ATP-independent) activity"/>
    <property type="evidence" value="ECO:0007669"/>
    <property type="project" value="UniProtKB-EC"/>
</dbReference>